<comment type="cofactor">
    <cofactor evidence="1">
        <name>Cu(2+)</name>
        <dbReference type="ChEBI" id="CHEBI:29036"/>
    </cofactor>
</comment>
<feature type="chain" id="PRO_5040162301" description="Auxiliary Activity family 9 catalytic domain-containing protein" evidence="6">
    <location>
        <begin position="24"/>
        <end position="312"/>
    </location>
</feature>
<dbReference type="OrthoDB" id="4849160at2759"/>
<comment type="caution">
    <text evidence="8">The sequence shown here is derived from an EMBL/GenBank/DDBJ whole genome shotgun (WGS) entry which is preliminary data.</text>
</comment>
<evidence type="ECO:0000259" key="7">
    <source>
        <dbReference type="Pfam" id="PF03443"/>
    </source>
</evidence>
<keyword evidence="4" id="KW-1015">Disulfide bond</keyword>
<proteinExistence type="predicted"/>
<evidence type="ECO:0000256" key="2">
    <source>
        <dbReference type="ARBA" id="ARBA00004613"/>
    </source>
</evidence>
<gene>
    <name evidence="8" type="ORF">NA57DRAFT_77310</name>
</gene>
<feature type="signal peptide" evidence="6">
    <location>
        <begin position="1"/>
        <end position="23"/>
    </location>
</feature>
<dbReference type="PANTHER" id="PTHR33353">
    <property type="entry name" value="PUTATIVE (AFU_ORTHOLOGUE AFUA_1G12560)-RELATED"/>
    <property type="match status" value="1"/>
</dbReference>
<evidence type="ECO:0000256" key="4">
    <source>
        <dbReference type="ARBA" id="ARBA00023157"/>
    </source>
</evidence>
<evidence type="ECO:0000256" key="3">
    <source>
        <dbReference type="ARBA" id="ARBA00022525"/>
    </source>
</evidence>
<dbReference type="EMBL" id="ML978128">
    <property type="protein sequence ID" value="KAF2097057.1"/>
    <property type="molecule type" value="Genomic_DNA"/>
</dbReference>
<reference evidence="8" key="1">
    <citation type="journal article" date="2020" name="Stud. Mycol.">
        <title>101 Dothideomycetes genomes: a test case for predicting lifestyles and emergence of pathogens.</title>
        <authorList>
            <person name="Haridas S."/>
            <person name="Albert R."/>
            <person name="Binder M."/>
            <person name="Bloem J."/>
            <person name="Labutti K."/>
            <person name="Salamov A."/>
            <person name="Andreopoulos B."/>
            <person name="Baker S."/>
            <person name="Barry K."/>
            <person name="Bills G."/>
            <person name="Bluhm B."/>
            <person name="Cannon C."/>
            <person name="Castanera R."/>
            <person name="Culley D."/>
            <person name="Daum C."/>
            <person name="Ezra D."/>
            <person name="Gonzalez J."/>
            <person name="Henrissat B."/>
            <person name="Kuo A."/>
            <person name="Liang C."/>
            <person name="Lipzen A."/>
            <person name="Lutzoni F."/>
            <person name="Magnuson J."/>
            <person name="Mondo S."/>
            <person name="Nolan M."/>
            <person name="Ohm R."/>
            <person name="Pangilinan J."/>
            <person name="Park H.-J."/>
            <person name="Ramirez L."/>
            <person name="Alfaro M."/>
            <person name="Sun H."/>
            <person name="Tritt A."/>
            <person name="Yoshinaga Y."/>
            <person name="Zwiers L.-H."/>
            <person name="Turgeon B."/>
            <person name="Goodwin S."/>
            <person name="Spatafora J."/>
            <person name="Crous P."/>
            <person name="Grigoriev I."/>
        </authorList>
    </citation>
    <scope>NUCLEOTIDE SEQUENCE</scope>
    <source>
        <strain evidence="8">CBS 133067</strain>
    </source>
</reference>
<evidence type="ECO:0000256" key="1">
    <source>
        <dbReference type="ARBA" id="ARBA00001973"/>
    </source>
</evidence>
<evidence type="ECO:0000313" key="8">
    <source>
        <dbReference type="EMBL" id="KAF2097057.1"/>
    </source>
</evidence>
<evidence type="ECO:0000313" key="9">
    <source>
        <dbReference type="Proteomes" id="UP000799772"/>
    </source>
</evidence>
<dbReference type="PANTHER" id="PTHR33353:SF34">
    <property type="entry name" value="ENDO-BETA-1,4-GLUCANASE D"/>
    <property type="match status" value="1"/>
</dbReference>
<dbReference type="CDD" id="cd21175">
    <property type="entry name" value="LPMO_AA9"/>
    <property type="match status" value="1"/>
</dbReference>
<accession>A0A9P4IC99</accession>
<feature type="domain" description="Auxiliary Activity family 9 catalytic" evidence="7">
    <location>
        <begin position="24"/>
        <end position="236"/>
    </location>
</feature>
<dbReference type="InterPro" id="IPR049892">
    <property type="entry name" value="AA9"/>
</dbReference>
<evidence type="ECO:0000256" key="5">
    <source>
        <dbReference type="SAM" id="MobiDB-lite"/>
    </source>
</evidence>
<dbReference type="GO" id="GO:0005576">
    <property type="term" value="C:extracellular region"/>
    <property type="evidence" value="ECO:0007669"/>
    <property type="project" value="UniProtKB-SubCell"/>
</dbReference>
<dbReference type="Gene3D" id="2.70.50.70">
    <property type="match status" value="1"/>
</dbReference>
<dbReference type="Pfam" id="PF03443">
    <property type="entry name" value="AA9"/>
    <property type="match status" value="1"/>
</dbReference>
<dbReference type="AlphaFoldDB" id="A0A9P4IC99"/>
<dbReference type="Proteomes" id="UP000799772">
    <property type="component" value="Unassembled WGS sequence"/>
</dbReference>
<keyword evidence="9" id="KW-1185">Reference proteome</keyword>
<name>A0A9P4IC99_9PEZI</name>
<organism evidence="8 9">
    <name type="scientific">Rhizodiscina lignyota</name>
    <dbReference type="NCBI Taxonomy" id="1504668"/>
    <lineage>
        <taxon>Eukaryota</taxon>
        <taxon>Fungi</taxon>
        <taxon>Dikarya</taxon>
        <taxon>Ascomycota</taxon>
        <taxon>Pezizomycotina</taxon>
        <taxon>Dothideomycetes</taxon>
        <taxon>Pleosporomycetidae</taxon>
        <taxon>Aulographales</taxon>
        <taxon>Rhizodiscinaceae</taxon>
        <taxon>Rhizodiscina</taxon>
    </lineage>
</organism>
<keyword evidence="3" id="KW-0964">Secreted</keyword>
<keyword evidence="6" id="KW-0732">Signal</keyword>
<protein>
    <recommendedName>
        <fullName evidence="7">Auxiliary Activity family 9 catalytic domain-containing protein</fullName>
    </recommendedName>
</protein>
<comment type="subcellular location">
    <subcellularLocation>
        <location evidence="2">Secreted</location>
    </subcellularLocation>
</comment>
<evidence type="ECO:0000256" key="6">
    <source>
        <dbReference type="SAM" id="SignalP"/>
    </source>
</evidence>
<feature type="region of interest" description="Disordered" evidence="5">
    <location>
        <begin position="246"/>
        <end position="284"/>
    </location>
</feature>
<dbReference type="InterPro" id="IPR005103">
    <property type="entry name" value="AA9_LPMO"/>
</dbReference>
<sequence length="312" mass="32087">MLSHKTLTLVFSVLITLPRYTAAHGYVQSIVVNGKSFPGFNPSDIYQNPAPAVAGWTAGNQDNGFVAPDGGDDVICHKNATPGQAYVTANAGDIVGFQWNTWPTSHHGPMLDYIASCDGECTTADKTTLSFAKLDAVGLISGSNPGTWGDDEMIANNFTWNLQLPTTLASGNYVIRHETIALHQAQQPDGAQLYPQCVNFKVTGTGDAVPSGVPGTQIYPDPSDPGLTFNLYTTFDSYTPPGPPVWSAAAPPAAQGAGGSAAPSGSAASSAPAASAASTATPTTMQTVASLSSAAAVATGESACSSKKKLKF</sequence>